<keyword evidence="3 7" id="KW-0238">DNA-binding</keyword>
<dbReference type="InterPro" id="IPR036388">
    <property type="entry name" value="WH-like_DNA-bd_sf"/>
</dbReference>
<evidence type="ECO:0000313" key="6">
    <source>
        <dbReference type="EMBL" id="CEK29268.1"/>
    </source>
</evidence>
<dbReference type="Pfam" id="PF00126">
    <property type="entry name" value="HTH_1"/>
    <property type="match status" value="1"/>
</dbReference>
<dbReference type="Proteomes" id="UP000255169">
    <property type="component" value="Unassembled WGS sequence"/>
</dbReference>
<protein>
    <submittedName>
        <fullName evidence="7">Putative DNA-binding transcriptional regulator</fullName>
    </submittedName>
    <submittedName>
        <fullName evidence="6">Transcriptional regulator, LysR family</fullName>
    </submittedName>
</protein>
<gene>
    <name evidence="7" type="primary">cysL</name>
    <name evidence="6" type="ORF">CSF007_17860</name>
    <name evidence="7" type="ORF">NCTC10476_02150</name>
</gene>
<evidence type="ECO:0000256" key="2">
    <source>
        <dbReference type="ARBA" id="ARBA00023015"/>
    </source>
</evidence>
<dbReference type="OrthoDB" id="8437302at2"/>
<proteinExistence type="inferred from homology"/>
<dbReference type="PRINTS" id="PR00039">
    <property type="entry name" value="HTHLYSR"/>
</dbReference>
<evidence type="ECO:0000313" key="7">
    <source>
        <dbReference type="EMBL" id="SUQ00837.1"/>
    </source>
</evidence>
<sequence length="304" mass="34257">MDITLKQLKVFLAVAQSNNLTAAAAQLFMTKGAVSQTLSELEKRLGQPLFDRHHARIFINHDGEKLIPVADELLSRMNEISALFSHSAQEPTLLLGCSKTIGSYILPGLLGEFKNTHQWLPKITIENTNDIIKKLLNFDVDLAIIEGAINDNDISFTPWLTDEMVIIAAKNHPLALEKKVPFSVLSQQSWILREQGSGSRSYFENNLAPLLTSKNVILALDTFDSILFSVQQNLGITYASRLIIQNPFFQPYFSIIKTEKRFFRSISLCHHRQKYLSAGARLWIDFLNQAGQTLESARNSEIEV</sequence>
<dbReference type="GO" id="GO:0000976">
    <property type="term" value="F:transcription cis-regulatory region binding"/>
    <property type="evidence" value="ECO:0007669"/>
    <property type="project" value="TreeGrafter"/>
</dbReference>
<dbReference type="PROSITE" id="PS50931">
    <property type="entry name" value="HTH_LYSR"/>
    <property type="match status" value="1"/>
</dbReference>
<evidence type="ECO:0000259" key="5">
    <source>
        <dbReference type="PROSITE" id="PS50931"/>
    </source>
</evidence>
<dbReference type="SUPFAM" id="SSF46785">
    <property type="entry name" value="Winged helix' DNA-binding domain"/>
    <property type="match status" value="1"/>
</dbReference>
<evidence type="ECO:0000256" key="1">
    <source>
        <dbReference type="ARBA" id="ARBA00009437"/>
    </source>
</evidence>
<evidence type="ECO:0000313" key="8">
    <source>
        <dbReference type="Proteomes" id="UP000255169"/>
    </source>
</evidence>
<comment type="similarity">
    <text evidence="1">Belongs to the LysR transcriptional regulatory family.</text>
</comment>
<evidence type="ECO:0000256" key="4">
    <source>
        <dbReference type="ARBA" id="ARBA00023163"/>
    </source>
</evidence>
<feature type="domain" description="HTH lysR-type" evidence="5">
    <location>
        <begin position="3"/>
        <end position="60"/>
    </location>
</feature>
<dbReference type="InterPro" id="IPR000847">
    <property type="entry name" value="LysR_HTH_N"/>
</dbReference>
<dbReference type="Gene3D" id="1.10.10.10">
    <property type="entry name" value="Winged helix-like DNA-binding domain superfamily/Winged helix DNA-binding domain"/>
    <property type="match status" value="1"/>
</dbReference>
<accession>A0A085U3R8</accession>
<keyword evidence="2" id="KW-0805">Transcription regulation</keyword>
<dbReference type="Pfam" id="PF03466">
    <property type="entry name" value="LysR_substrate"/>
    <property type="match status" value="1"/>
</dbReference>
<dbReference type="PANTHER" id="PTHR30126:SF94">
    <property type="entry name" value="LYSR FAMILY TRANSCRIPTIONAL REGULATOR"/>
    <property type="match status" value="1"/>
</dbReference>
<organism evidence="6">
    <name type="scientific">Yersinia ruckeri</name>
    <dbReference type="NCBI Taxonomy" id="29486"/>
    <lineage>
        <taxon>Bacteria</taxon>
        <taxon>Pseudomonadati</taxon>
        <taxon>Pseudomonadota</taxon>
        <taxon>Gammaproteobacteria</taxon>
        <taxon>Enterobacterales</taxon>
        <taxon>Yersiniaceae</taxon>
        <taxon>Yersinia</taxon>
    </lineage>
</organism>
<evidence type="ECO:0000256" key="3">
    <source>
        <dbReference type="ARBA" id="ARBA00023125"/>
    </source>
</evidence>
<dbReference type="RefSeq" id="WP_004721235.1">
    <property type="nucleotide sequence ID" value="NZ_CCYO01000003.1"/>
</dbReference>
<dbReference type="InterPro" id="IPR036390">
    <property type="entry name" value="WH_DNA-bd_sf"/>
</dbReference>
<keyword evidence="4" id="KW-0804">Transcription</keyword>
<dbReference type="STRING" id="29486.UGYR_09940"/>
<reference evidence="6" key="1">
    <citation type="journal article" date="2015" name="Genome Announc.">
        <title>Complete Genome Sequence of Yersinia ruckeri Strain CSF007-82, Etiologic Agent of Red Mouth Disease in Salmonid Fish.</title>
        <authorList>
            <person name="Nelson M.C."/>
            <person name="LaPatra S.E."/>
            <person name="Welch T.J."/>
            <person name="Graf J."/>
        </authorList>
    </citation>
    <scope>NUCLEOTIDE SEQUENCE</scope>
    <source>
        <strain evidence="6">CSF007-82</strain>
    </source>
</reference>
<name>A0A085U3R8_YERRU</name>
<dbReference type="AlphaFoldDB" id="A0A085U3R8"/>
<dbReference type="InterPro" id="IPR005119">
    <property type="entry name" value="LysR_subst-bd"/>
</dbReference>
<dbReference type="EMBL" id="LN681231">
    <property type="protein sequence ID" value="CEK29268.1"/>
    <property type="molecule type" value="Genomic_DNA"/>
</dbReference>
<dbReference type="GeneID" id="66881157"/>
<keyword evidence="8" id="KW-1185">Reference proteome</keyword>
<dbReference type="SUPFAM" id="SSF53850">
    <property type="entry name" value="Periplasmic binding protein-like II"/>
    <property type="match status" value="1"/>
</dbReference>
<dbReference type="GO" id="GO:0003700">
    <property type="term" value="F:DNA-binding transcription factor activity"/>
    <property type="evidence" value="ECO:0007669"/>
    <property type="project" value="InterPro"/>
</dbReference>
<reference evidence="7 8" key="2">
    <citation type="submission" date="2018-06" db="EMBL/GenBank/DDBJ databases">
        <authorList>
            <consortium name="Pathogen Informatics"/>
            <person name="Doyle S."/>
        </authorList>
    </citation>
    <scope>NUCLEOTIDE SEQUENCE [LARGE SCALE GENOMIC DNA]</scope>
    <source>
        <strain evidence="7 8">NCTC10476</strain>
    </source>
</reference>
<dbReference type="PANTHER" id="PTHR30126">
    <property type="entry name" value="HTH-TYPE TRANSCRIPTIONAL REGULATOR"/>
    <property type="match status" value="1"/>
</dbReference>
<dbReference type="EMBL" id="UHJG01000001">
    <property type="protein sequence ID" value="SUQ00837.1"/>
    <property type="molecule type" value="Genomic_DNA"/>
</dbReference>
<dbReference type="Gene3D" id="3.40.190.290">
    <property type="match status" value="1"/>
</dbReference>
<dbReference type="PATRIC" id="fig|29486.44.peg.3036"/>
<dbReference type="eggNOG" id="COG0583">
    <property type="taxonomic scope" value="Bacteria"/>
</dbReference>